<dbReference type="STRING" id="587909.SAMN05421810_104237"/>
<dbReference type="RefSeq" id="WP_092530618.1">
    <property type="nucleotide sequence ID" value="NZ_FOWW01000004.1"/>
</dbReference>
<accession>A0A1I5V5D7</accession>
<dbReference type="SUPFAM" id="SSF51905">
    <property type="entry name" value="FAD/NAD(P)-binding domain"/>
    <property type="match status" value="1"/>
</dbReference>
<dbReference type="PANTHER" id="PTHR42877:SF4">
    <property type="entry name" value="FAD_NAD(P)-BINDING DOMAIN-CONTAINING PROTEIN-RELATED"/>
    <property type="match status" value="1"/>
</dbReference>
<name>A0A1I5V5D7_9PSEU</name>
<dbReference type="InterPro" id="IPR036188">
    <property type="entry name" value="FAD/NAD-bd_sf"/>
</dbReference>
<evidence type="ECO:0000313" key="1">
    <source>
        <dbReference type="EMBL" id="SFQ02661.1"/>
    </source>
</evidence>
<dbReference type="PRINTS" id="PR00469">
    <property type="entry name" value="PNDRDTASEII"/>
</dbReference>
<dbReference type="OrthoDB" id="5168853at2"/>
<dbReference type="Pfam" id="PF13738">
    <property type="entry name" value="Pyr_redox_3"/>
    <property type="match status" value="1"/>
</dbReference>
<dbReference type="Proteomes" id="UP000198727">
    <property type="component" value="Unassembled WGS sequence"/>
</dbReference>
<gene>
    <name evidence="1" type="ORF">SAMN05421810_104237</name>
</gene>
<dbReference type="Gene3D" id="3.50.50.60">
    <property type="entry name" value="FAD/NAD(P)-binding domain"/>
    <property type="match status" value="2"/>
</dbReference>
<dbReference type="PRINTS" id="PR00368">
    <property type="entry name" value="FADPNR"/>
</dbReference>
<dbReference type="EMBL" id="FOWW01000004">
    <property type="protein sequence ID" value="SFQ02661.1"/>
    <property type="molecule type" value="Genomic_DNA"/>
</dbReference>
<reference evidence="2" key="1">
    <citation type="submission" date="2016-10" db="EMBL/GenBank/DDBJ databases">
        <authorList>
            <person name="Varghese N."/>
            <person name="Submissions S."/>
        </authorList>
    </citation>
    <scope>NUCLEOTIDE SEQUENCE [LARGE SCALE GENOMIC DNA]</scope>
    <source>
        <strain evidence="2">CGMCC 4.5579</strain>
    </source>
</reference>
<protein>
    <submittedName>
        <fullName evidence="1">Predicted flavoprotein CzcO associated with the cation diffusion facilitator CzcD</fullName>
    </submittedName>
</protein>
<dbReference type="InterPro" id="IPR051209">
    <property type="entry name" value="FAD-bind_Monooxygenase_sf"/>
</dbReference>
<organism evidence="1 2">
    <name type="scientific">Amycolatopsis arida</name>
    <dbReference type="NCBI Taxonomy" id="587909"/>
    <lineage>
        <taxon>Bacteria</taxon>
        <taxon>Bacillati</taxon>
        <taxon>Actinomycetota</taxon>
        <taxon>Actinomycetes</taxon>
        <taxon>Pseudonocardiales</taxon>
        <taxon>Pseudonocardiaceae</taxon>
        <taxon>Amycolatopsis</taxon>
    </lineage>
</organism>
<dbReference type="PANTHER" id="PTHR42877">
    <property type="entry name" value="L-ORNITHINE N(5)-MONOOXYGENASE-RELATED"/>
    <property type="match status" value="1"/>
</dbReference>
<evidence type="ECO:0000313" key="2">
    <source>
        <dbReference type="Proteomes" id="UP000198727"/>
    </source>
</evidence>
<proteinExistence type="predicted"/>
<dbReference type="AlphaFoldDB" id="A0A1I5V5D7"/>
<sequence length="487" mass="53263">MTTEEHHRVVIVGAGLGGIGAAVRLFRKGVSDLVILEAAGSPGGTWRVNSYPGCQCDIPSNLYSLSFAPNAAWSTTFPLQPEIQDYVLDVTARFDLDKVIRYHTELRRARWDATAARWRLTTSAGRLSADVLVLALGFLSQPFVPPIDGLDRFRGAAFHSAEWNHGVDLTGRRVAVVGTGASAVQLIPEIADRVGHLDVYQRTPAWVLPHPNRRVTGAERWLYRHLPVSQTARRALTFVGSEARHAVLTKPGALNRVARALGRWNIRRAIRDPDLADRVTPRYELGCKRVLLSNRYYPALARPDVDVINDHVVATTAGGVVSGSGEERPADVVVFATGFQVTGRADFARIHGAGGQDLAADFAEHGAYLGVTASGFPNLFCIGGPTSGVGHTSFLFMLESQQAYVADAVAAMAARSWAAVDVRREVQDGYFAEIQRASTDKVWLTGCTSWFLDGKGRNVAVWPGYSWTFHRRTRRFDPGAYHVVPAR</sequence>
<keyword evidence="2" id="KW-1185">Reference proteome</keyword>